<evidence type="ECO:0000256" key="5">
    <source>
        <dbReference type="ARBA" id="ARBA00023136"/>
    </source>
</evidence>
<dbReference type="STRING" id="740709.A10D4_04385"/>
<feature type="transmembrane region" description="Helical" evidence="6">
    <location>
        <begin position="137"/>
        <end position="154"/>
    </location>
</feature>
<dbReference type="EMBL" id="AMRG01000004">
    <property type="protein sequence ID" value="EKE84821.1"/>
    <property type="molecule type" value="Genomic_DNA"/>
</dbReference>
<dbReference type="PATRIC" id="fig|740709.3.peg.887"/>
<feature type="transmembrane region" description="Helical" evidence="6">
    <location>
        <begin position="90"/>
        <end position="117"/>
    </location>
</feature>
<dbReference type="NCBIfam" id="TIGR00374">
    <property type="entry name" value="flippase-like domain"/>
    <property type="match status" value="1"/>
</dbReference>
<keyword evidence="5 6" id="KW-0472">Membrane</keyword>
<dbReference type="OrthoDB" id="9810654at2"/>
<keyword evidence="4 6" id="KW-1133">Transmembrane helix</keyword>
<evidence type="ECO:0000256" key="6">
    <source>
        <dbReference type="SAM" id="Phobius"/>
    </source>
</evidence>
<evidence type="ECO:0000256" key="3">
    <source>
        <dbReference type="ARBA" id="ARBA00022692"/>
    </source>
</evidence>
<feature type="transmembrane region" description="Helical" evidence="6">
    <location>
        <begin position="17"/>
        <end position="39"/>
    </location>
</feature>
<feature type="transmembrane region" description="Helical" evidence="6">
    <location>
        <begin position="241"/>
        <end position="263"/>
    </location>
</feature>
<protein>
    <submittedName>
        <fullName evidence="7">Integral membrane protein</fullName>
    </submittedName>
</protein>
<reference evidence="7 8" key="1">
    <citation type="journal article" date="2012" name="J. Bacteriol.">
        <title>Genome Sequence of Idiomarina xiamenensis Type Strain 10-D-4.</title>
        <authorList>
            <person name="Lai Q."/>
            <person name="Wang L."/>
            <person name="Wang W."/>
            <person name="Shao Z."/>
        </authorList>
    </citation>
    <scope>NUCLEOTIDE SEQUENCE [LARGE SCALE GENOMIC DNA]</scope>
    <source>
        <strain evidence="7 8">10-D-4</strain>
    </source>
</reference>
<organism evidence="7 8">
    <name type="scientific">Idiomarina xiamenensis 10-D-4</name>
    <dbReference type="NCBI Taxonomy" id="740709"/>
    <lineage>
        <taxon>Bacteria</taxon>
        <taxon>Pseudomonadati</taxon>
        <taxon>Pseudomonadota</taxon>
        <taxon>Gammaproteobacteria</taxon>
        <taxon>Alteromonadales</taxon>
        <taxon>Idiomarinaceae</taxon>
        <taxon>Idiomarina</taxon>
    </lineage>
</organism>
<dbReference type="Pfam" id="PF03706">
    <property type="entry name" value="LPG_synthase_TM"/>
    <property type="match status" value="1"/>
</dbReference>
<evidence type="ECO:0000313" key="7">
    <source>
        <dbReference type="EMBL" id="EKE84821.1"/>
    </source>
</evidence>
<dbReference type="Proteomes" id="UP000014115">
    <property type="component" value="Unassembled WGS sequence"/>
</dbReference>
<evidence type="ECO:0000256" key="1">
    <source>
        <dbReference type="ARBA" id="ARBA00004651"/>
    </source>
</evidence>
<dbReference type="InterPro" id="IPR022791">
    <property type="entry name" value="L-PG_synthase/AglD"/>
</dbReference>
<evidence type="ECO:0000313" key="8">
    <source>
        <dbReference type="Proteomes" id="UP000014115"/>
    </source>
</evidence>
<keyword evidence="3 6" id="KW-0812">Transmembrane</keyword>
<gene>
    <name evidence="7" type="ORF">A10D4_04385</name>
</gene>
<dbReference type="AlphaFoldDB" id="K2JMR7"/>
<sequence>MKEVSATSENPVNIKRLLLFTGLFIGLSSLGFYVVYQQFAEQPLSFDSRLLQPWVLLSLLALLVVYYLSDALRLHYTLRALGYNLPLTDIAKLVFINLFFSNVTPMATGGGFAQVWYLQRKGVAIGTATTATTVRTVLAVIAIFTATPLLLFNMSALQELDIASKIGLYVAIFSAIYLLFFAIVLLRTHWLISPLHWCIGGMRRVGLLGIKRHRRWHFACKRETLRFARGFRDYWRGDKRFIFASMLFTLIFLVSLFSFPAILLWALDYAVNYGVVLGLLTVTTFVMYFSPTPGASGFAEGVFGHIFAPITGSAHLLLVTLCWRFITIYLGMIIGIFVTQQELTVGKKQSLGERS</sequence>
<dbReference type="eggNOG" id="COG0392">
    <property type="taxonomic scope" value="Bacteria"/>
</dbReference>
<dbReference type="PANTHER" id="PTHR37693">
    <property type="entry name" value="PHOSPHATIDYLGLYCEROL LYSYLTRANSFERASE"/>
    <property type="match status" value="1"/>
</dbReference>
<comment type="caution">
    <text evidence="7">The sequence shown here is derived from an EMBL/GenBank/DDBJ whole genome shotgun (WGS) entry which is preliminary data.</text>
</comment>
<evidence type="ECO:0000256" key="2">
    <source>
        <dbReference type="ARBA" id="ARBA00022475"/>
    </source>
</evidence>
<feature type="transmembrane region" description="Helical" evidence="6">
    <location>
        <begin position="166"/>
        <end position="186"/>
    </location>
</feature>
<comment type="subcellular location">
    <subcellularLocation>
        <location evidence="1">Cell membrane</location>
        <topology evidence="1">Multi-pass membrane protein</topology>
    </subcellularLocation>
</comment>
<feature type="transmembrane region" description="Helical" evidence="6">
    <location>
        <begin position="270"/>
        <end position="290"/>
    </location>
</feature>
<evidence type="ECO:0000256" key="4">
    <source>
        <dbReference type="ARBA" id="ARBA00022989"/>
    </source>
</evidence>
<proteinExistence type="predicted"/>
<feature type="transmembrane region" description="Helical" evidence="6">
    <location>
        <begin position="310"/>
        <end position="338"/>
    </location>
</feature>
<keyword evidence="2" id="KW-1003">Cell membrane</keyword>
<accession>K2JMR7</accession>
<feature type="transmembrane region" description="Helical" evidence="6">
    <location>
        <begin position="51"/>
        <end position="69"/>
    </location>
</feature>
<keyword evidence="8" id="KW-1185">Reference proteome</keyword>
<dbReference type="PANTHER" id="PTHR37693:SF1">
    <property type="entry name" value="INTEGRAL MEMBRANE PROTEIN"/>
    <property type="match status" value="1"/>
</dbReference>
<name>K2JMR7_9GAMM</name>
<dbReference type="GO" id="GO:0005886">
    <property type="term" value="C:plasma membrane"/>
    <property type="evidence" value="ECO:0007669"/>
    <property type="project" value="UniProtKB-SubCell"/>
</dbReference>
<dbReference type="RefSeq" id="WP_008487981.1">
    <property type="nucleotide sequence ID" value="NZ_AMRG01000004.1"/>
</dbReference>